<sequence length="208" mass="22466">MSTTSRLRRTGRIVTGAVIVVIVSALVAVAAVTVLAVRVHGHSMEPTLRDDQRLLIDFTVEGGDVRRFDIVQTRPDAASPPIIKRVIGLPGDAVRIVPRDSRTAEVRVRPAGSDRWHVVRNPAWTNWNGRGLPCCGPDGRQGRESTPAVVPPGRLWLLGDNAGHSDDSRKYGFTDASLVSGRAWLVVWPLADRGGVAGRVRLEPLAGP</sequence>
<dbReference type="InterPro" id="IPR052064">
    <property type="entry name" value="Mito_IMP1_subunit"/>
</dbReference>
<dbReference type="PRINTS" id="PR00727">
    <property type="entry name" value="LEADERPTASE"/>
</dbReference>
<dbReference type="InterPro" id="IPR019757">
    <property type="entry name" value="Pept_S26A_signal_pept_1_Lys-AS"/>
</dbReference>
<organism evidence="12 13">
    <name type="scientific">Thermomonospora umbrina</name>
    <dbReference type="NCBI Taxonomy" id="111806"/>
    <lineage>
        <taxon>Bacteria</taxon>
        <taxon>Bacillati</taxon>
        <taxon>Actinomycetota</taxon>
        <taxon>Actinomycetes</taxon>
        <taxon>Streptosporangiales</taxon>
        <taxon>Thermomonosporaceae</taxon>
        <taxon>Thermomonospora</taxon>
    </lineage>
</organism>
<evidence type="ECO:0000259" key="11">
    <source>
        <dbReference type="Pfam" id="PF10502"/>
    </source>
</evidence>
<feature type="domain" description="Peptidase S26" evidence="11">
    <location>
        <begin position="17"/>
        <end position="188"/>
    </location>
</feature>
<dbReference type="PANTHER" id="PTHR12383:SF16">
    <property type="entry name" value="MITOCHONDRIAL INNER MEMBRANE PROTEASE SUBUNIT 1"/>
    <property type="match status" value="1"/>
</dbReference>
<dbReference type="EC" id="3.4.21.89" evidence="3 9"/>
<dbReference type="CDD" id="cd06530">
    <property type="entry name" value="S26_SPase_I"/>
    <property type="match status" value="1"/>
</dbReference>
<evidence type="ECO:0000313" key="12">
    <source>
        <dbReference type="EMBL" id="REF01039.1"/>
    </source>
</evidence>
<keyword evidence="4 9" id="KW-0645">Protease</keyword>
<dbReference type="PROSITE" id="PS00760">
    <property type="entry name" value="SPASE_I_2"/>
    <property type="match status" value="1"/>
</dbReference>
<evidence type="ECO:0000256" key="9">
    <source>
        <dbReference type="RuleBase" id="RU003993"/>
    </source>
</evidence>
<feature type="active site" evidence="8">
    <location>
        <position position="43"/>
    </location>
</feature>
<name>A0A3D9SYW3_9ACTN</name>
<protein>
    <recommendedName>
        <fullName evidence="3 9">Signal peptidase I</fullName>
        <ecNumber evidence="3 9">3.4.21.89</ecNumber>
    </recommendedName>
</protein>
<comment type="catalytic activity">
    <reaction evidence="1 9">
        <text>Cleavage of hydrophobic, N-terminal signal or leader sequences from secreted and periplasmic proteins.</text>
        <dbReference type="EC" id="3.4.21.89"/>
    </reaction>
</comment>
<dbReference type="GO" id="GO:0004252">
    <property type="term" value="F:serine-type endopeptidase activity"/>
    <property type="evidence" value="ECO:0007669"/>
    <property type="project" value="InterPro"/>
</dbReference>
<evidence type="ECO:0000256" key="3">
    <source>
        <dbReference type="ARBA" id="ARBA00013208"/>
    </source>
</evidence>
<proteinExistence type="inferred from homology"/>
<comment type="subcellular location">
    <subcellularLocation>
        <location evidence="2">Cell membrane</location>
        <topology evidence="2">Single-pass type II membrane protein</topology>
    </subcellularLocation>
    <subcellularLocation>
        <location evidence="10">Membrane</location>
        <topology evidence="10">Single-pass type II membrane protein</topology>
    </subcellularLocation>
</comment>
<feature type="active site" evidence="8">
    <location>
        <position position="84"/>
    </location>
</feature>
<dbReference type="PANTHER" id="PTHR12383">
    <property type="entry name" value="PROTEASE FAMILY S26 MITOCHONDRIAL INNER MEMBRANE PROTEASE-RELATED"/>
    <property type="match status" value="1"/>
</dbReference>
<evidence type="ECO:0000256" key="4">
    <source>
        <dbReference type="ARBA" id="ARBA00022670"/>
    </source>
</evidence>
<comment type="caution">
    <text evidence="12">The sequence shown here is derived from an EMBL/GenBank/DDBJ whole genome shotgun (WGS) entry which is preliminary data.</text>
</comment>
<dbReference type="InterPro" id="IPR000223">
    <property type="entry name" value="Pept_S26A_signal_pept_1"/>
</dbReference>
<dbReference type="Gene3D" id="2.10.109.10">
    <property type="entry name" value="Umud Fragment, subunit A"/>
    <property type="match status" value="1"/>
</dbReference>
<evidence type="ECO:0000256" key="5">
    <source>
        <dbReference type="ARBA" id="ARBA00022801"/>
    </source>
</evidence>
<feature type="transmembrane region" description="Helical" evidence="9">
    <location>
        <begin position="12"/>
        <end position="37"/>
    </location>
</feature>
<evidence type="ECO:0000256" key="10">
    <source>
        <dbReference type="RuleBase" id="RU362042"/>
    </source>
</evidence>
<evidence type="ECO:0000313" key="13">
    <source>
        <dbReference type="Proteomes" id="UP000256661"/>
    </source>
</evidence>
<dbReference type="NCBIfam" id="TIGR02227">
    <property type="entry name" value="sigpep_I_bact"/>
    <property type="match status" value="1"/>
</dbReference>
<dbReference type="Pfam" id="PF10502">
    <property type="entry name" value="Peptidase_S26"/>
    <property type="match status" value="1"/>
</dbReference>
<evidence type="ECO:0000256" key="1">
    <source>
        <dbReference type="ARBA" id="ARBA00000677"/>
    </source>
</evidence>
<dbReference type="GO" id="GO:0009003">
    <property type="term" value="F:signal peptidase activity"/>
    <property type="evidence" value="ECO:0007669"/>
    <property type="project" value="UniProtKB-EC"/>
</dbReference>
<dbReference type="Proteomes" id="UP000256661">
    <property type="component" value="Unassembled WGS sequence"/>
</dbReference>
<gene>
    <name evidence="12" type="ORF">DFJ69_6637</name>
</gene>
<dbReference type="InterPro" id="IPR036286">
    <property type="entry name" value="LexA/Signal_pep-like_sf"/>
</dbReference>
<dbReference type="RefSeq" id="WP_170177897.1">
    <property type="nucleotide sequence ID" value="NZ_QTTT01000001.1"/>
</dbReference>
<dbReference type="GO" id="GO:0006465">
    <property type="term" value="P:signal peptide processing"/>
    <property type="evidence" value="ECO:0007669"/>
    <property type="project" value="InterPro"/>
</dbReference>
<keyword evidence="6 9" id="KW-0472">Membrane</keyword>
<comment type="similarity">
    <text evidence="7">Belongs to the peptidase S26 family. IMP1 subfamily.</text>
</comment>
<dbReference type="InterPro" id="IPR019533">
    <property type="entry name" value="Peptidase_S26"/>
</dbReference>
<keyword evidence="13" id="KW-1185">Reference proteome</keyword>
<keyword evidence="9" id="KW-1133">Transmembrane helix</keyword>
<dbReference type="InterPro" id="IPR019756">
    <property type="entry name" value="Pept_S26A_signal_pept_1_Ser-AS"/>
</dbReference>
<keyword evidence="5 9" id="KW-0378">Hydrolase</keyword>
<accession>A0A3D9SYW3</accession>
<evidence type="ECO:0000256" key="7">
    <source>
        <dbReference type="ARBA" id="ARBA00038445"/>
    </source>
</evidence>
<dbReference type="PROSITE" id="PS00501">
    <property type="entry name" value="SPASE_I_1"/>
    <property type="match status" value="1"/>
</dbReference>
<dbReference type="GO" id="GO:0005886">
    <property type="term" value="C:plasma membrane"/>
    <property type="evidence" value="ECO:0007669"/>
    <property type="project" value="UniProtKB-SubCell"/>
</dbReference>
<dbReference type="SUPFAM" id="SSF51306">
    <property type="entry name" value="LexA/Signal peptidase"/>
    <property type="match status" value="1"/>
</dbReference>
<evidence type="ECO:0000256" key="8">
    <source>
        <dbReference type="PIRSR" id="PIRSR600223-1"/>
    </source>
</evidence>
<reference evidence="12 13" key="1">
    <citation type="submission" date="2018-08" db="EMBL/GenBank/DDBJ databases">
        <title>Sequencing the genomes of 1000 actinobacteria strains.</title>
        <authorList>
            <person name="Klenk H.-P."/>
        </authorList>
    </citation>
    <scope>NUCLEOTIDE SEQUENCE [LARGE SCALE GENOMIC DNA]</scope>
    <source>
        <strain evidence="12 13">DSM 43927</strain>
    </source>
</reference>
<evidence type="ECO:0000256" key="6">
    <source>
        <dbReference type="ARBA" id="ARBA00023136"/>
    </source>
</evidence>
<dbReference type="EMBL" id="QTTT01000001">
    <property type="protein sequence ID" value="REF01039.1"/>
    <property type="molecule type" value="Genomic_DNA"/>
</dbReference>
<evidence type="ECO:0000256" key="2">
    <source>
        <dbReference type="ARBA" id="ARBA00004401"/>
    </source>
</evidence>
<dbReference type="AlphaFoldDB" id="A0A3D9SYW3"/>
<keyword evidence="9" id="KW-0812">Transmembrane</keyword>